<evidence type="ECO:0000313" key="14">
    <source>
        <dbReference type="Proteomes" id="UP001592530"/>
    </source>
</evidence>
<dbReference type="PANTHER" id="PTHR32438">
    <property type="entry name" value="4-ALPHA-GLUCANOTRANSFERASE DPE1, CHLOROPLASTIC/AMYLOPLASTIC"/>
    <property type="match status" value="1"/>
</dbReference>
<evidence type="ECO:0000259" key="12">
    <source>
        <dbReference type="Pfam" id="PF21226"/>
    </source>
</evidence>
<evidence type="ECO:0000256" key="11">
    <source>
        <dbReference type="SAM" id="MobiDB-lite"/>
    </source>
</evidence>
<dbReference type="EMBL" id="JBHEZY010000001">
    <property type="protein sequence ID" value="MFC1429467.1"/>
    <property type="molecule type" value="Genomic_DNA"/>
</dbReference>
<evidence type="ECO:0000256" key="3">
    <source>
        <dbReference type="ARBA" id="ARBA00012560"/>
    </source>
</evidence>
<protein>
    <recommendedName>
        <fullName evidence="4 10">4-alpha-glucanotransferase</fullName>
        <ecNumber evidence="3 10">2.4.1.25</ecNumber>
    </recommendedName>
    <alternativeName>
        <fullName evidence="8 10">Amylomaltase</fullName>
    </alternativeName>
    <alternativeName>
        <fullName evidence="9 10">Disproportionating enzyme</fullName>
    </alternativeName>
</protein>
<evidence type="ECO:0000256" key="7">
    <source>
        <dbReference type="ARBA" id="ARBA00023277"/>
    </source>
</evidence>
<dbReference type="InterPro" id="IPR003385">
    <property type="entry name" value="Glyco_hydro_77"/>
</dbReference>
<dbReference type="Pfam" id="PF02446">
    <property type="entry name" value="Glyco_hydro_77"/>
    <property type="match status" value="1"/>
</dbReference>
<comment type="similarity">
    <text evidence="2 10">Belongs to the disproportionating enzyme family.</text>
</comment>
<feature type="domain" description="MalQ N-terminal beta-sandwich" evidence="12">
    <location>
        <begin position="107"/>
        <end position="179"/>
    </location>
</feature>
<evidence type="ECO:0000256" key="4">
    <source>
        <dbReference type="ARBA" id="ARBA00020295"/>
    </source>
</evidence>
<evidence type="ECO:0000256" key="6">
    <source>
        <dbReference type="ARBA" id="ARBA00022679"/>
    </source>
</evidence>
<proteinExistence type="inferred from homology"/>
<evidence type="ECO:0000256" key="2">
    <source>
        <dbReference type="ARBA" id="ARBA00005684"/>
    </source>
</evidence>
<dbReference type="RefSeq" id="WP_380549081.1">
    <property type="nucleotide sequence ID" value="NZ_JBHEZY010000001.1"/>
</dbReference>
<reference evidence="13 14" key="1">
    <citation type="submission" date="2024-09" db="EMBL/GenBank/DDBJ databases">
        <authorList>
            <person name="Lee S.D."/>
        </authorList>
    </citation>
    <scope>NUCLEOTIDE SEQUENCE [LARGE SCALE GENOMIC DNA]</scope>
    <source>
        <strain evidence="13 14">N1-3</strain>
    </source>
</reference>
<evidence type="ECO:0000256" key="8">
    <source>
        <dbReference type="ARBA" id="ARBA00031423"/>
    </source>
</evidence>
<keyword evidence="5 10" id="KW-0328">Glycosyltransferase</keyword>
<dbReference type="PANTHER" id="PTHR32438:SF5">
    <property type="entry name" value="4-ALPHA-GLUCANOTRANSFERASE DPE1, CHLOROPLASTIC_AMYLOPLASTIC"/>
    <property type="match status" value="1"/>
</dbReference>
<dbReference type="InterPro" id="IPR017853">
    <property type="entry name" value="GH"/>
</dbReference>
<dbReference type="EC" id="2.4.1.25" evidence="3 10"/>
<keyword evidence="7 10" id="KW-0119">Carbohydrate metabolism</keyword>
<accession>A0ABV6WU46</accession>
<evidence type="ECO:0000256" key="9">
    <source>
        <dbReference type="ARBA" id="ARBA00031501"/>
    </source>
</evidence>
<evidence type="ECO:0000313" key="13">
    <source>
        <dbReference type="EMBL" id="MFC1429467.1"/>
    </source>
</evidence>
<keyword evidence="6 10" id="KW-0808">Transferase</keyword>
<dbReference type="SUPFAM" id="SSF51445">
    <property type="entry name" value="(Trans)glycosidases"/>
    <property type="match status" value="1"/>
</dbReference>
<name>A0ABV6WU46_9ACTN</name>
<evidence type="ECO:0000256" key="1">
    <source>
        <dbReference type="ARBA" id="ARBA00000439"/>
    </source>
</evidence>
<dbReference type="GO" id="GO:0004134">
    <property type="term" value="F:4-alpha-glucanotransferase activity"/>
    <property type="evidence" value="ECO:0007669"/>
    <property type="project" value="UniProtKB-EC"/>
</dbReference>
<dbReference type="Proteomes" id="UP001592530">
    <property type="component" value="Unassembled WGS sequence"/>
</dbReference>
<evidence type="ECO:0000256" key="10">
    <source>
        <dbReference type="RuleBase" id="RU361207"/>
    </source>
</evidence>
<organism evidence="13 14">
    <name type="scientific">Streptacidiphilus alkalitolerans</name>
    <dbReference type="NCBI Taxonomy" id="3342712"/>
    <lineage>
        <taxon>Bacteria</taxon>
        <taxon>Bacillati</taxon>
        <taxon>Actinomycetota</taxon>
        <taxon>Actinomycetes</taxon>
        <taxon>Kitasatosporales</taxon>
        <taxon>Streptomycetaceae</taxon>
        <taxon>Streptacidiphilus</taxon>
    </lineage>
</organism>
<evidence type="ECO:0000256" key="5">
    <source>
        <dbReference type="ARBA" id="ARBA00022676"/>
    </source>
</evidence>
<dbReference type="Pfam" id="PF21226">
    <property type="entry name" value="MalQ_N"/>
    <property type="match status" value="1"/>
</dbReference>
<sequence length="752" mass="80486">MAGVRAPPIRVGASQPAVRPPSRRGAPVATTSQPPADPAATGQPQALVELARAHGVDTVRDSPEGPVPIAPDTLVAVLAALDVDASTPDAAAGALERLYQRRSTRLLPRHITTREGRAHDLTVPGDTEVWIEFEDGSPARSLDRHPATGRIPGDLPPGRHTLCARRYDRASAAPLLVAPARLPGVPKRSWGVLAQLYSVLSQRSWGMGDLGDLADLAQWAGLTHGAGFVQVNPLHAGVPATPGYASDPSPYRPSSRRYADPVHLRIEAVPEYPYLAPADHARVAALAQRGAALRDAVLLSDGLIDRDATWALKHEALTVLHGVPRSPGREAGYQAFLRREGTALDRYATWCALAEVHGPAWHSWPSGLRDPGSAAVRRAAADLAGRVEFHRWLSWLVDEQLATAQSVAVGAGMTVGLIHDLAVGCHPEGADAWALQDCLATGISVGAPPDAFNAHGQDWGLPPWRPDTLADAGYAPYAGMLRGVVRHAGALRIDHVMGLFRLWWVPEGRPPTEGTYVRYDHEAMLGVLALEAERARAIVIGEDLGTVEPGVREQLSERGILGTSVLWFERDYSDDAKGTPLPPERWREQCLATLTTHDLPSTAARLSGEHVELRHRLGLLARPLAEEQAEAESDVEEWLGELAGQGLLSVSPYGEGPAADLAEPVAGDGLPEAVAALHRFLLRTPAELVGVWLPDALGDPRPQNLPGTSSEYPNWRLPLADATGRPTDLEHLTAAPRTAALATVMNETPEQD</sequence>
<comment type="catalytic activity">
    <reaction evidence="1 10">
        <text>Transfers a segment of a (1-&gt;4)-alpha-D-glucan to a new position in an acceptor, which may be glucose or a (1-&gt;4)-alpha-D-glucan.</text>
        <dbReference type="EC" id="2.4.1.25"/>
    </reaction>
</comment>
<comment type="caution">
    <text evidence="13">The sequence shown here is derived from an EMBL/GenBank/DDBJ whole genome shotgun (WGS) entry which is preliminary data.</text>
</comment>
<dbReference type="NCBIfam" id="TIGR00217">
    <property type="entry name" value="malQ"/>
    <property type="match status" value="1"/>
</dbReference>
<feature type="region of interest" description="Disordered" evidence="11">
    <location>
        <begin position="1"/>
        <end position="43"/>
    </location>
</feature>
<dbReference type="InterPro" id="IPR048458">
    <property type="entry name" value="MalQ_N"/>
</dbReference>
<dbReference type="Gene3D" id="3.20.20.80">
    <property type="entry name" value="Glycosidases"/>
    <property type="match status" value="1"/>
</dbReference>
<gene>
    <name evidence="13" type="primary">malQ</name>
    <name evidence="13" type="ORF">ACEZDB_02190</name>
</gene>